<name>A0A0C3S1P2_PHLG1</name>
<dbReference type="AlphaFoldDB" id="A0A0C3S1P2"/>
<accession>A0A0C3S1P2</accession>
<dbReference type="STRING" id="745531.A0A0C3S1P2"/>
<sequence>MNATPRETGSAISAKKTSSTNGLFSNTTCRALFTHTANDATGIPAASTNWRIITSMSTDTVGLIFDYGLVLQEHSRQKYFYCVPYKRLFSSQSNLARHLRSSIHQPRANVCPERDYSCGFVLNAHLIAYWESGTCRSDAMRQSVDSFAAYGGRGAAHRVRQRLAYELYHRELRLLSALNAHLRSPAYAERVYDCPSVFVGCGVQFTTLSGLMQHVESGSCGVQRFQRQVDSPMDTLTSGMRRLTDY</sequence>
<gene>
    <name evidence="1" type="ORF">PHLGIDRAFT_123352</name>
</gene>
<protein>
    <recommendedName>
        <fullName evidence="3">C2H2-type domain-containing protein</fullName>
    </recommendedName>
</protein>
<evidence type="ECO:0000313" key="1">
    <source>
        <dbReference type="EMBL" id="KIP01430.1"/>
    </source>
</evidence>
<dbReference type="Proteomes" id="UP000053257">
    <property type="component" value="Unassembled WGS sequence"/>
</dbReference>
<dbReference type="HOGENOM" id="CLU_1129429_0_0_1"/>
<proteinExistence type="predicted"/>
<dbReference type="EMBL" id="KN840792">
    <property type="protein sequence ID" value="KIP01430.1"/>
    <property type="molecule type" value="Genomic_DNA"/>
</dbReference>
<evidence type="ECO:0000313" key="2">
    <source>
        <dbReference type="Proteomes" id="UP000053257"/>
    </source>
</evidence>
<organism evidence="1 2">
    <name type="scientific">Phlebiopsis gigantea (strain 11061_1 CR5-6)</name>
    <name type="common">White-rot fungus</name>
    <name type="synonym">Peniophora gigantea</name>
    <dbReference type="NCBI Taxonomy" id="745531"/>
    <lineage>
        <taxon>Eukaryota</taxon>
        <taxon>Fungi</taxon>
        <taxon>Dikarya</taxon>
        <taxon>Basidiomycota</taxon>
        <taxon>Agaricomycotina</taxon>
        <taxon>Agaricomycetes</taxon>
        <taxon>Polyporales</taxon>
        <taxon>Phanerochaetaceae</taxon>
        <taxon>Phlebiopsis</taxon>
    </lineage>
</organism>
<reference evidence="1 2" key="1">
    <citation type="journal article" date="2014" name="PLoS Genet.">
        <title>Analysis of the Phlebiopsis gigantea genome, transcriptome and secretome provides insight into its pioneer colonization strategies of wood.</title>
        <authorList>
            <person name="Hori C."/>
            <person name="Ishida T."/>
            <person name="Igarashi K."/>
            <person name="Samejima M."/>
            <person name="Suzuki H."/>
            <person name="Master E."/>
            <person name="Ferreira P."/>
            <person name="Ruiz-Duenas F.J."/>
            <person name="Held B."/>
            <person name="Canessa P."/>
            <person name="Larrondo L.F."/>
            <person name="Schmoll M."/>
            <person name="Druzhinina I.S."/>
            <person name="Kubicek C.P."/>
            <person name="Gaskell J.A."/>
            <person name="Kersten P."/>
            <person name="St John F."/>
            <person name="Glasner J."/>
            <person name="Sabat G."/>
            <person name="Splinter BonDurant S."/>
            <person name="Syed K."/>
            <person name="Yadav J."/>
            <person name="Mgbeahuruike A.C."/>
            <person name="Kovalchuk A."/>
            <person name="Asiegbu F.O."/>
            <person name="Lackner G."/>
            <person name="Hoffmeister D."/>
            <person name="Rencoret J."/>
            <person name="Gutierrez A."/>
            <person name="Sun H."/>
            <person name="Lindquist E."/>
            <person name="Barry K."/>
            <person name="Riley R."/>
            <person name="Grigoriev I.V."/>
            <person name="Henrissat B."/>
            <person name="Kues U."/>
            <person name="Berka R.M."/>
            <person name="Martinez A.T."/>
            <person name="Covert S.F."/>
            <person name="Blanchette R.A."/>
            <person name="Cullen D."/>
        </authorList>
    </citation>
    <scope>NUCLEOTIDE SEQUENCE [LARGE SCALE GENOMIC DNA]</scope>
    <source>
        <strain evidence="1 2">11061_1 CR5-6</strain>
    </source>
</reference>
<keyword evidence="2" id="KW-1185">Reference proteome</keyword>
<evidence type="ECO:0008006" key="3">
    <source>
        <dbReference type="Google" id="ProtNLM"/>
    </source>
</evidence>
<dbReference type="OrthoDB" id="6077919at2759"/>